<proteinExistence type="predicted"/>
<reference evidence="1" key="1">
    <citation type="submission" date="2019-05" db="EMBL/GenBank/DDBJ databases">
        <title>Metatranscriptomic reconstruction reveals RNA viruses with the potential to shape carbon cycling in soil.</title>
        <authorList>
            <person name="Starr E.P."/>
            <person name="Nuccio E."/>
            <person name="Pett-Ridge J."/>
            <person name="Banfield J.F."/>
            <person name="Firestone M.K."/>
        </authorList>
    </citation>
    <scope>NUCLEOTIDE SEQUENCE</scope>
    <source>
        <strain evidence="1">H4_Bulk_Litter_24_scaffold_221</strain>
    </source>
</reference>
<accession>A0A514DBP7</accession>
<evidence type="ECO:0000313" key="1">
    <source>
        <dbReference type="EMBL" id="QDH91019.1"/>
    </source>
</evidence>
<name>A0A514DBP7_9VIRU</name>
<dbReference type="EMBL" id="MN035952">
    <property type="protein sequence ID" value="QDH91019.1"/>
    <property type="molecule type" value="Genomic_RNA"/>
</dbReference>
<protein>
    <submittedName>
        <fullName evidence="1">Uncharacterized protein</fullName>
    </submittedName>
</protein>
<sequence length="92" mass="10536">MVARFEQLCLFEEPPTVYDEFCCGDSDTNLSVLKLRVLAIPDYSVTCNMWQHDDLVSYPGHRYAVTISSTRGELPHLGSVAREIIPEMKNWE</sequence>
<gene>
    <name evidence="1" type="ORF">H4BulkLitter24221_000002</name>
</gene>
<organism evidence="1">
    <name type="scientific">Leviviridae sp</name>
    <dbReference type="NCBI Taxonomy" id="2027243"/>
    <lineage>
        <taxon>Viruses</taxon>
        <taxon>Riboviria</taxon>
        <taxon>Orthornavirae</taxon>
        <taxon>Lenarviricota</taxon>
        <taxon>Leviviricetes</taxon>
        <taxon>Norzivirales</taxon>
        <taxon>Fiersviridae</taxon>
    </lineage>
</organism>